<sequence>MSSPTPPISPEALAAAAERRTRQTTPQLTASQLAAQHDKRQRFRRLIDPGITRPNPKDRAMSSLKTLLTIAENLIREPENPKFQQFKPTNNVIKRDLVDSKGALEFAIELGFRPEVNNFQPYYTFHRKHMEDLQMGAGILKEYITLETEKQERAARAKKSEKAAHDAAAERVKLAFIDDRKTKEQRDEIEREQRAARAVQAALAAAAAASTSPSPRARSSTPDSDPEAENSRMPGSGHVLGPPTTNREEPPTYEHALETTC</sequence>
<dbReference type="SUPFAM" id="SSF143503">
    <property type="entry name" value="PUG domain-like"/>
    <property type="match status" value="1"/>
</dbReference>
<name>A0A0C2YYV5_HEBCY</name>
<dbReference type="Pfam" id="PF09409">
    <property type="entry name" value="PUB"/>
    <property type="match status" value="1"/>
</dbReference>
<feature type="compositionally biased region" description="Low complexity" evidence="1">
    <location>
        <begin position="196"/>
        <end position="223"/>
    </location>
</feature>
<dbReference type="HOGENOM" id="CLU_081370_0_0_1"/>
<feature type="compositionally biased region" description="Basic and acidic residues" evidence="1">
    <location>
        <begin position="182"/>
        <end position="195"/>
    </location>
</feature>
<dbReference type="STRING" id="686832.A0A0C2YYV5"/>
<organism evidence="3 4">
    <name type="scientific">Hebeloma cylindrosporum</name>
    <dbReference type="NCBI Taxonomy" id="76867"/>
    <lineage>
        <taxon>Eukaryota</taxon>
        <taxon>Fungi</taxon>
        <taxon>Dikarya</taxon>
        <taxon>Basidiomycota</taxon>
        <taxon>Agaricomycotina</taxon>
        <taxon>Agaricomycetes</taxon>
        <taxon>Agaricomycetidae</taxon>
        <taxon>Agaricales</taxon>
        <taxon>Agaricineae</taxon>
        <taxon>Hymenogastraceae</taxon>
        <taxon>Hebeloma</taxon>
    </lineage>
</organism>
<evidence type="ECO:0000256" key="1">
    <source>
        <dbReference type="SAM" id="MobiDB-lite"/>
    </source>
</evidence>
<dbReference type="Proteomes" id="UP000053424">
    <property type="component" value="Unassembled WGS sequence"/>
</dbReference>
<gene>
    <name evidence="3" type="ORF">M413DRAFT_305023</name>
</gene>
<dbReference type="InterPro" id="IPR018997">
    <property type="entry name" value="PUB_domain"/>
</dbReference>
<keyword evidence="4" id="KW-1185">Reference proteome</keyword>
<dbReference type="EMBL" id="KN831771">
    <property type="protein sequence ID" value="KIM46147.1"/>
    <property type="molecule type" value="Genomic_DNA"/>
</dbReference>
<feature type="region of interest" description="Disordered" evidence="1">
    <location>
        <begin position="1"/>
        <end position="38"/>
    </location>
</feature>
<dbReference type="AlphaFoldDB" id="A0A0C2YYV5"/>
<protein>
    <recommendedName>
        <fullName evidence="2">PUB domain-containing protein</fullName>
    </recommendedName>
</protein>
<dbReference type="OrthoDB" id="49605at2759"/>
<reference evidence="4" key="2">
    <citation type="submission" date="2015-01" db="EMBL/GenBank/DDBJ databases">
        <title>Evolutionary Origins and Diversification of the Mycorrhizal Mutualists.</title>
        <authorList>
            <consortium name="DOE Joint Genome Institute"/>
            <consortium name="Mycorrhizal Genomics Consortium"/>
            <person name="Kohler A."/>
            <person name="Kuo A."/>
            <person name="Nagy L.G."/>
            <person name="Floudas D."/>
            <person name="Copeland A."/>
            <person name="Barry K.W."/>
            <person name="Cichocki N."/>
            <person name="Veneault-Fourrey C."/>
            <person name="LaButti K."/>
            <person name="Lindquist E.A."/>
            <person name="Lipzen A."/>
            <person name="Lundell T."/>
            <person name="Morin E."/>
            <person name="Murat C."/>
            <person name="Riley R."/>
            <person name="Ohm R."/>
            <person name="Sun H."/>
            <person name="Tunlid A."/>
            <person name="Henrissat B."/>
            <person name="Grigoriev I.V."/>
            <person name="Hibbett D.S."/>
            <person name="Martin F."/>
        </authorList>
    </citation>
    <scope>NUCLEOTIDE SEQUENCE [LARGE SCALE GENOMIC DNA]</scope>
    <source>
        <strain evidence="4">h7</strain>
    </source>
</reference>
<feature type="domain" description="PUB" evidence="2">
    <location>
        <begin position="58"/>
        <end position="134"/>
    </location>
</feature>
<feature type="compositionally biased region" description="Basic and acidic residues" evidence="1">
    <location>
        <begin position="246"/>
        <end position="261"/>
    </location>
</feature>
<proteinExistence type="predicted"/>
<dbReference type="CDD" id="cd09212">
    <property type="entry name" value="PUB"/>
    <property type="match status" value="1"/>
</dbReference>
<evidence type="ECO:0000259" key="2">
    <source>
        <dbReference type="Pfam" id="PF09409"/>
    </source>
</evidence>
<accession>A0A0C2YYV5</accession>
<dbReference type="InterPro" id="IPR036339">
    <property type="entry name" value="PUB-like_dom_sf"/>
</dbReference>
<dbReference type="Gene3D" id="1.20.58.2190">
    <property type="match status" value="1"/>
</dbReference>
<reference evidence="3 4" key="1">
    <citation type="submission" date="2014-04" db="EMBL/GenBank/DDBJ databases">
        <authorList>
            <consortium name="DOE Joint Genome Institute"/>
            <person name="Kuo A."/>
            <person name="Gay G."/>
            <person name="Dore J."/>
            <person name="Kohler A."/>
            <person name="Nagy L.G."/>
            <person name="Floudas D."/>
            <person name="Copeland A."/>
            <person name="Barry K.W."/>
            <person name="Cichocki N."/>
            <person name="Veneault-Fourrey C."/>
            <person name="LaButti K."/>
            <person name="Lindquist E.A."/>
            <person name="Lipzen A."/>
            <person name="Lundell T."/>
            <person name="Morin E."/>
            <person name="Murat C."/>
            <person name="Sun H."/>
            <person name="Tunlid A."/>
            <person name="Henrissat B."/>
            <person name="Grigoriev I.V."/>
            <person name="Hibbett D.S."/>
            <person name="Martin F."/>
            <person name="Nordberg H.P."/>
            <person name="Cantor M.N."/>
            <person name="Hua S.X."/>
        </authorList>
    </citation>
    <scope>NUCLEOTIDE SEQUENCE [LARGE SCALE GENOMIC DNA]</scope>
    <source>
        <strain evidence="4">h7</strain>
    </source>
</reference>
<feature type="region of interest" description="Disordered" evidence="1">
    <location>
        <begin position="182"/>
        <end position="261"/>
    </location>
</feature>
<evidence type="ECO:0000313" key="4">
    <source>
        <dbReference type="Proteomes" id="UP000053424"/>
    </source>
</evidence>
<evidence type="ECO:0000313" key="3">
    <source>
        <dbReference type="EMBL" id="KIM46147.1"/>
    </source>
</evidence>